<dbReference type="VEuPathDB" id="AmoebaDB:NAEGRDRAFT_73383"/>
<dbReference type="InterPro" id="IPR050970">
    <property type="entry name" value="Cl_channel_volt-gated"/>
</dbReference>
<organism evidence="12">
    <name type="scientific">Naegleria gruberi</name>
    <name type="common">Amoeba</name>
    <dbReference type="NCBI Taxonomy" id="5762"/>
    <lineage>
        <taxon>Eukaryota</taxon>
        <taxon>Discoba</taxon>
        <taxon>Heterolobosea</taxon>
        <taxon>Tetramitia</taxon>
        <taxon>Eutetramitia</taxon>
        <taxon>Vahlkampfiidae</taxon>
        <taxon>Naegleria</taxon>
    </lineage>
</organism>
<dbReference type="PANTHER" id="PTHR45720">
    <property type="entry name" value="CHLORIDE CHANNEL PROTEIN 2"/>
    <property type="match status" value="1"/>
</dbReference>
<dbReference type="PRINTS" id="PR00762">
    <property type="entry name" value="CLCHANNEL"/>
</dbReference>
<evidence type="ECO:0000313" key="11">
    <source>
        <dbReference type="EMBL" id="EFC38841.1"/>
    </source>
</evidence>
<evidence type="ECO:0000256" key="6">
    <source>
        <dbReference type="ARBA" id="ARBA00023065"/>
    </source>
</evidence>
<dbReference type="Pfam" id="PF00654">
    <property type="entry name" value="Voltage_CLC"/>
    <property type="match status" value="1"/>
</dbReference>
<dbReference type="RefSeq" id="XP_002671585.1">
    <property type="nucleotide sequence ID" value="XM_002671539.1"/>
</dbReference>
<evidence type="ECO:0000313" key="12">
    <source>
        <dbReference type="Proteomes" id="UP000006671"/>
    </source>
</evidence>
<dbReference type="Gene3D" id="3.10.580.10">
    <property type="entry name" value="CBS-domain"/>
    <property type="match status" value="1"/>
</dbReference>
<dbReference type="SUPFAM" id="SSF81340">
    <property type="entry name" value="Clc chloride channel"/>
    <property type="match status" value="1"/>
</dbReference>
<reference evidence="11 12" key="1">
    <citation type="journal article" date="2010" name="Cell">
        <title>The genome of Naegleria gruberi illuminates early eukaryotic versatility.</title>
        <authorList>
            <person name="Fritz-Laylin L.K."/>
            <person name="Prochnik S.E."/>
            <person name="Ginger M.L."/>
            <person name="Dacks J.B."/>
            <person name="Carpenter M.L."/>
            <person name="Field M.C."/>
            <person name="Kuo A."/>
            <person name="Paredez A."/>
            <person name="Chapman J."/>
            <person name="Pham J."/>
            <person name="Shu S."/>
            <person name="Neupane R."/>
            <person name="Cipriano M."/>
            <person name="Mancuso J."/>
            <person name="Tu H."/>
            <person name="Salamov A."/>
            <person name="Lindquist E."/>
            <person name="Shapiro H."/>
            <person name="Lucas S."/>
            <person name="Grigoriev I.V."/>
            <person name="Cande W.Z."/>
            <person name="Fulton C."/>
            <person name="Rokhsar D.S."/>
            <person name="Dawson S.C."/>
        </authorList>
    </citation>
    <scope>NUCLEOTIDE SEQUENCE [LARGE SCALE GENOMIC DNA]</scope>
    <source>
        <strain evidence="11 12">NEG-M</strain>
    </source>
</reference>
<evidence type="ECO:0000256" key="5">
    <source>
        <dbReference type="ARBA" id="ARBA00022989"/>
    </source>
</evidence>
<evidence type="ECO:0000256" key="4">
    <source>
        <dbReference type="ARBA" id="ARBA00022737"/>
    </source>
</evidence>
<feature type="transmembrane region" description="Helical" evidence="9">
    <location>
        <begin position="40"/>
        <end position="58"/>
    </location>
</feature>
<dbReference type="EMBL" id="GG738904">
    <property type="protein sequence ID" value="EFC38841.1"/>
    <property type="molecule type" value="Genomic_DNA"/>
</dbReference>
<keyword evidence="12" id="KW-1185">Reference proteome</keyword>
<dbReference type="PANTHER" id="PTHR45720:SF10">
    <property type="entry name" value="CHLORIDE CHANNEL PROTEIN 2"/>
    <property type="match status" value="1"/>
</dbReference>
<keyword evidence="5 9" id="KW-1133">Transmembrane helix</keyword>
<keyword evidence="10" id="KW-0732">Signal</keyword>
<gene>
    <name evidence="11" type="ORF">NAEGRDRAFT_73383</name>
</gene>
<dbReference type="eggNOG" id="KOG0476">
    <property type="taxonomic scope" value="Eukaryota"/>
</dbReference>
<comment type="subcellular location">
    <subcellularLocation>
        <location evidence="1">Membrane</location>
        <topology evidence="1">Multi-pass membrane protein</topology>
    </subcellularLocation>
</comment>
<evidence type="ECO:0000256" key="1">
    <source>
        <dbReference type="ARBA" id="ARBA00004141"/>
    </source>
</evidence>
<name>D2VWH6_NAEGR</name>
<protein>
    <submittedName>
        <fullName evidence="11">Predicted protein</fullName>
    </submittedName>
</protein>
<dbReference type="Gene3D" id="1.10.3080.10">
    <property type="entry name" value="Clc chloride channel"/>
    <property type="match status" value="1"/>
</dbReference>
<evidence type="ECO:0000256" key="7">
    <source>
        <dbReference type="ARBA" id="ARBA00023136"/>
    </source>
</evidence>
<accession>D2VWH6</accession>
<keyword evidence="6" id="KW-0406">Ion transport</keyword>
<evidence type="ECO:0000256" key="2">
    <source>
        <dbReference type="ARBA" id="ARBA00022448"/>
    </source>
</evidence>
<keyword evidence="3 9" id="KW-0812">Transmembrane</keyword>
<dbReference type="InterPro" id="IPR046342">
    <property type="entry name" value="CBS_dom_sf"/>
</dbReference>
<feature type="transmembrane region" description="Helical" evidence="9">
    <location>
        <begin position="232"/>
        <end position="251"/>
    </location>
</feature>
<dbReference type="OrthoDB" id="4564at2759"/>
<keyword evidence="8" id="KW-0868">Chloride</keyword>
<sequence>MFALVLTALVAPSAEGSGLAGIKAILNGVRGLKDVLSMKTMIVKYLSLPAVLTAGLYIGKMGPSIHIVTCAAKNLLKFRLFESIRKTKTLKQEMIVCGIAVGCAANDGAVVGGVLFGAELVGTYYSLRNYFKSFYAAFIACMTSRLLHSAVNLNIKPFLTWNVKIVPPSFTLPELFFMLFVAIVMSFVGIAVVFVNEQLLVLRDKYGKLHLGPFKFAKYATNKLVILTENRIIFTIIITLVTSFLSFPQMIGKYMSIGGVPIFEELLMAKPLTTVNGAKGEWIQGNISEVFITISIFITVRYILAILTTVLPVSGGSYLQLLIIGASFGRLVGEGLAFILPDGFSPNHPIVPASYGLVAAAALTSSQTQAFSSVFILLELTGHGVHLPALGASYIGVVISRWLSYSAYDFVIKFRKWPAVLESTTDSDDIRVKYVMQYVDSLPILEEKASLRKIGEFLEKPDLAKTIPIVNNKSDLLLVGCVNTKKLQDYYNTMKPTLEGNPDYDTEIEIEKNTCPITISEDTPLVLAHLLFSKLNLDDVFVVWRGRLIGQVQKSSIIAELTDRNAGFGDA</sequence>
<feature type="transmembrane region" description="Helical" evidence="9">
    <location>
        <begin position="134"/>
        <end position="155"/>
    </location>
</feature>
<keyword evidence="2" id="KW-0813">Transport</keyword>
<dbReference type="Proteomes" id="UP000006671">
    <property type="component" value="Unassembled WGS sequence"/>
</dbReference>
<dbReference type="GO" id="GO:0005247">
    <property type="term" value="F:voltage-gated chloride channel activity"/>
    <property type="evidence" value="ECO:0007669"/>
    <property type="project" value="TreeGrafter"/>
</dbReference>
<dbReference type="GeneID" id="8858835"/>
<feature type="signal peptide" evidence="10">
    <location>
        <begin position="1"/>
        <end position="16"/>
    </location>
</feature>
<dbReference type="SUPFAM" id="SSF54631">
    <property type="entry name" value="CBS-domain pair"/>
    <property type="match status" value="1"/>
</dbReference>
<dbReference type="GO" id="GO:0016020">
    <property type="term" value="C:membrane"/>
    <property type="evidence" value="ECO:0007669"/>
    <property type="project" value="UniProtKB-SubCell"/>
</dbReference>
<feature type="chain" id="PRO_5003038433" evidence="10">
    <location>
        <begin position="17"/>
        <end position="571"/>
    </location>
</feature>
<dbReference type="KEGG" id="ngr:NAEGRDRAFT_73383"/>
<evidence type="ECO:0000256" key="9">
    <source>
        <dbReference type="SAM" id="Phobius"/>
    </source>
</evidence>
<proteinExistence type="predicted"/>
<feature type="transmembrane region" description="Helical" evidence="9">
    <location>
        <begin position="175"/>
        <end position="195"/>
    </location>
</feature>
<keyword evidence="7 9" id="KW-0472">Membrane</keyword>
<dbReference type="AlphaFoldDB" id="D2VWH6"/>
<evidence type="ECO:0000256" key="3">
    <source>
        <dbReference type="ARBA" id="ARBA00022692"/>
    </source>
</evidence>
<dbReference type="InterPro" id="IPR014743">
    <property type="entry name" value="Cl-channel_core"/>
</dbReference>
<evidence type="ECO:0000256" key="10">
    <source>
        <dbReference type="SAM" id="SignalP"/>
    </source>
</evidence>
<keyword evidence="4" id="KW-0677">Repeat</keyword>
<dbReference type="InParanoid" id="D2VWH6"/>
<evidence type="ECO:0000256" key="8">
    <source>
        <dbReference type="ARBA" id="ARBA00023214"/>
    </source>
</evidence>
<dbReference type="OMA" id="AFIACMT"/>
<dbReference type="InterPro" id="IPR001807">
    <property type="entry name" value="ClC"/>
</dbReference>